<dbReference type="InterPro" id="IPR000515">
    <property type="entry name" value="MetI-like"/>
</dbReference>
<accession>A0A158B058</accession>
<reference evidence="10" key="1">
    <citation type="submission" date="2016-01" db="EMBL/GenBank/DDBJ databases">
        <authorList>
            <person name="Peeters C."/>
        </authorList>
    </citation>
    <scope>NUCLEOTIDE SEQUENCE [LARGE SCALE GENOMIC DNA]</scope>
    <source>
        <strain evidence="10">LMG 29325</strain>
    </source>
</reference>
<keyword evidence="7 8" id="KW-0472">Membrane</keyword>
<evidence type="ECO:0000256" key="2">
    <source>
        <dbReference type="ARBA" id="ARBA00010072"/>
    </source>
</evidence>
<dbReference type="AlphaFoldDB" id="A0A158B058"/>
<dbReference type="InterPro" id="IPR043429">
    <property type="entry name" value="ArtM/GltK/GlnP/TcyL/YhdX-like"/>
</dbReference>
<dbReference type="GO" id="GO:0006865">
    <property type="term" value="P:amino acid transport"/>
    <property type="evidence" value="ECO:0007669"/>
    <property type="project" value="TreeGrafter"/>
</dbReference>
<protein>
    <submittedName>
        <fullName evidence="10">Polar amino acid ABC transporter inner membrane subunit</fullName>
    </submittedName>
</protein>
<evidence type="ECO:0000259" key="9">
    <source>
        <dbReference type="PROSITE" id="PS50928"/>
    </source>
</evidence>
<dbReference type="GO" id="GO:0022857">
    <property type="term" value="F:transmembrane transporter activity"/>
    <property type="evidence" value="ECO:0007669"/>
    <property type="project" value="InterPro"/>
</dbReference>
<evidence type="ECO:0000256" key="5">
    <source>
        <dbReference type="ARBA" id="ARBA00022692"/>
    </source>
</evidence>
<evidence type="ECO:0000313" key="11">
    <source>
        <dbReference type="Proteomes" id="UP000054596"/>
    </source>
</evidence>
<evidence type="ECO:0000256" key="6">
    <source>
        <dbReference type="ARBA" id="ARBA00022989"/>
    </source>
</evidence>
<dbReference type="CDD" id="cd06261">
    <property type="entry name" value="TM_PBP2"/>
    <property type="match status" value="1"/>
</dbReference>
<keyword evidence="3 8" id="KW-0813">Transport</keyword>
<evidence type="ECO:0000256" key="8">
    <source>
        <dbReference type="RuleBase" id="RU363032"/>
    </source>
</evidence>
<evidence type="ECO:0000256" key="7">
    <source>
        <dbReference type="ARBA" id="ARBA00023136"/>
    </source>
</evidence>
<feature type="transmembrane region" description="Helical" evidence="8">
    <location>
        <begin position="162"/>
        <end position="182"/>
    </location>
</feature>
<dbReference type="GO" id="GO:0043190">
    <property type="term" value="C:ATP-binding cassette (ABC) transporter complex"/>
    <property type="evidence" value="ECO:0007669"/>
    <property type="project" value="InterPro"/>
</dbReference>
<keyword evidence="4" id="KW-1003">Cell membrane</keyword>
<gene>
    <name evidence="10" type="ORF">AWB82_03299</name>
</gene>
<dbReference type="Gene3D" id="1.10.3720.10">
    <property type="entry name" value="MetI-like"/>
    <property type="match status" value="1"/>
</dbReference>
<dbReference type="InterPro" id="IPR010065">
    <property type="entry name" value="AA_ABC_transptr_permease_3TM"/>
</dbReference>
<name>A0A158B058_9BURK</name>
<dbReference type="Pfam" id="PF00528">
    <property type="entry name" value="BPD_transp_1"/>
    <property type="match status" value="1"/>
</dbReference>
<dbReference type="EMBL" id="FCOJ02000021">
    <property type="protein sequence ID" value="SAK63359.1"/>
    <property type="molecule type" value="Genomic_DNA"/>
</dbReference>
<dbReference type="PROSITE" id="PS50928">
    <property type="entry name" value="ABC_TM1"/>
    <property type="match status" value="1"/>
</dbReference>
<dbReference type="InterPro" id="IPR035906">
    <property type="entry name" value="MetI-like_sf"/>
</dbReference>
<keyword evidence="5 8" id="KW-0812">Transmembrane</keyword>
<proteinExistence type="inferred from homology"/>
<organism evidence="10 11">
    <name type="scientific">Caballeronia glebae</name>
    <dbReference type="NCBI Taxonomy" id="1777143"/>
    <lineage>
        <taxon>Bacteria</taxon>
        <taxon>Pseudomonadati</taxon>
        <taxon>Pseudomonadota</taxon>
        <taxon>Betaproteobacteria</taxon>
        <taxon>Burkholderiales</taxon>
        <taxon>Burkholderiaceae</taxon>
        <taxon>Caballeronia</taxon>
    </lineage>
</organism>
<dbReference type="OrthoDB" id="6534575at2"/>
<evidence type="ECO:0000256" key="4">
    <source>
        <dbReference type="ARBA" id="ARBA00022475"/>
    </source>
</evidence>
<evidence type="ECO:0000256" key="1">
    <source>
        <dbReference type="ARBA" id="ARBA00004429"/>
    </source>
</evidence>
<dbReference type="Proteomes" id="UP000054596">
    <property type="component" value="Unassembled WGS sequence"/>
</dbReference>
<dbReference type="PANTHER" id="PTHR30614">
    <property type="entry name" value="MEMBRANE COMPONENT OF AMINO ACID ABC TRANSPORTER"/>
    <property type="match status" value="1"/>
</dbReference>
<dbReference type="NCBIfam" id="TIGR01726">
    <property type="entry name" value="HEQRo_perm_3TM"/>
    <property type="match status" value="1"/>
</dbReference>
<dbReference type="STRING" id="1777143.AWB82_03299"/>
<dbReference type="SUPFAM" id="SSF161098">
    <property type="entry name" value="MetI-like"/>
    <property type="match status" value="1"/>
</dbReference>
<feature type="transmembrane region" description="Helical" evidence="8">
    <location>
        <begin position="58"/>
        <end position="81"/>
    </location>
</feature>
<comment type="similarity">
    <text evidence="2">Belongs to the binding-protein-dependent transport system permease family. HisMQ subfamily.</text>
</comment>
<evidence type="ECO:0000256" key="3">
    <source>
        <dbReference type="ARBA" id="ARBA00022448"/>
    </source>
</evidence>
<feature type="transmembrane region" description="Helical" evidence="8">
    <location>
        <begin position="25"/>
        <end position="46"/>
    </location>
</feature>
<keyword evidence="11" id="KW-1185">Reference proteome</keyword>
<dbReference type="PANTHER" id="PTHR30614:SF47">
    <property type="entry name" value="ABC TRANSPORTER PERMEASE"/>
    <property type="match status" value="1"/>
</dbReference>
<feature type="transmembrane region" description="Helical" evidence="8">
    <location>
        <begin position="202"/>
        <end position="224"/>
    </location>
</feature>
<feature type="transmembrane region" description="Helical" evidence="8">
    <location>
        <begin position="101"/>
        <end position="117"/>
    </location>
</feature>
<feature type="domain" description="ABC transmembrane type-1" evidence="9">
    <location>
        <begin position="23"/>
        <end position="220"/>
    </location>
</feature>
<comment type="caution">
    <text evidence="10">The sequence shown here is derived from an EMBL/GenBank/DDBJ whole genome shotgun (WGS) entry which is preliminary data.</text>
</comment>
<dbReference type="RefSeq" id="WP_086968948.1">
    <property type="nucleotide sequence ID" value="NZ_FCOJ02000021.1"/>
</dbReference>
<evidence type="ECO:0000313" key="10">
    <source>
        <dbReference type="EMBL" id="SAK63359.1"/>
    </source>
</evidence>
<comment type="subcellular location">
    <subcellularLocation>
        <location evidence="1">Cell inner membrane</location>
        <topology evidence="1">Multi-pass membrane protein</topology>
    </subcellularLocation>
    <subcellularLocation>
        <location evidence="8">Cell membrane</location>
        <topology evidence="8">Multi-pass membrane protein</topology>
    </subcellularLocation>
</comment>
<sequence>MSLQLDFNSIIAAPYGAEMIHGAKVTLLMTAESWVLAVGLGTVLAVARATGNVIADRFVAGFVAYHRNVPMLVQIILWYFGVPTLLPDSMQSWVNAHNGEMFFAAIAIGLCMSAYFSEDIRSGLRSVPWGQHEAARSLGLSYSRSMRYVILPQAFRVAMPPFINHTVLLFKNTSLAMVIGAAEMTYAVREVENQTFRTFESYAVATAFYLAVSLGLMALGAFVARRSSVPTR</sequence>
<keyword evidence="6 8" id="KW-1133">Transmembrane helix</keyword>